<reference evidence="1 2" key="1">
    <citation type="submission" date="2021-06" db="EMBL/GenBank/DDBJ databases">
        <authorList>
            <person name="Kallberg Y."/>
            <person name="Tangrot J."/>
            <person name="Rosling A."/>
        </authorList>
    </citation>
    <scope>NUCLEOTIDE SEQUENCE [LARGE SCALE GENOMIC DNA]</scope>
    <source>
        <strain evidence="1 2">120-4 pot B 10/14</strain>
    </source>
</reference>
<organism evidence="1 2">
    <name type="scientific">Gigaspora margarita</name>
    <dbReference type="NCBI Taxonomy" id="4874"/>
    <lineage>
        <taxon>Eukaryota</taxon>
        <taxon>Fungi</taxon>
        <taxon>Fungi incertae sedis</taxon>
        <taxon>Mucoromycota</taxon>
        <taxon>Glomeromycotina</taxon>
        <taxon>Glomeromycetes</taxon>
        <taxon>Diversisporales</taxon>
        <taxon>Gigasporaceae</taxon>
        <taxon>Gigaspora</taxon>
    </lineage>
</organism>
<feature type="non-terminal residue" evidence="1">
    <location>
        <position position="1"/>
    </location>
</feature>
<keyword evidence="2" id="KW-1185">Reference proteome</keyword>
<protein>
    <submittedName>
        <fullName evidence="1">2312_t:CDS:1</fullName>
    </submittedName>
</protein>
<name>A0ABN7UBQ7_GIGMA</name>
<sequence>KLVENNGIINIKSRVAGSHGLPVFREDLSHVIHETEILICFHQHLLIATQILDAELGSQYLSSGMMTEDATMLVNDFVKFITSNNDLKTVPDYLFRPPLDSSIEAYFDPQYLQNLQTYKLDQHSDAYNVDVLLWEISSGPIPFESESPFGYDCDRYNSWEVKLKLLEHLEIIVEEIEKYAIEEVEIQQDKVDQRITIYKTDDRHSLLQDLFRLFIIQFNTTTNSMRIVNSLFNYFGIRQIDPSLIFNQLAYHYYNFNMIGYFQ</sequence>
<proteinExistence type="predicted"/>
<dbReference type="Proteomes" id="UP000789901">
    <property type="component" value="Unassembled WGS sequence"/>
</dbReference>
<evidence type="ECO:0000313" key="2">
    <source>
        <dbReference type="Proteomes" id="UP000789901"/>
    </source>
</evidence>
<accession>A0ABN7UBQ7</accession>
<dbReference type="EMBL" id="CAJVQB010001971">
    <property type="protein sequence ID" value="CAG8557606.1"/>
    <property type="molecule type" value="Genomic_DNA"/>
</dbReference>
<comment type="caution">
    <text evidence="1">The sequence shown here is derived from an EMBL/GenBank/DDBJ whole genome shotgun (WGS) entry which is preliminary data.</text>
</comment>
<gene>
    <name evidence="1" type="ORF">GMARGA_LOCUS4859</name>
</gene>
<evidence type="ECO:0000313" key="1">
    <source>
        <dbReference type="EMBL" id="CAG8557606.1"/>
    </source>
</evidence>